<keyword evidence="2" id="KW-1185">Reference proteome</keyword>
<dbReference type="Proteomes" id="UP001164250">
    <property type="component" value="Chromosome 13"/>
</dbReference>
<name>A0ACC0ZZ76_9ROSI</name>
<evidence type="ECO:0000313" key="1">
    <source>
        <dbReference type="EMBL" id="KAJ0078916.1"/>
    </source>
</evidence>
<organism evidence="1 2">
    <name type="scientific">Pistacia atlantica</name>
    <dbReference type="NCBI Taxonomy" id="434234"/>
    <lineage>
        <taxon>Eukaryota</taxon>
        <taxon>Viridiplantae</taxon>
        <taxon>Streptophyta</taxon>
        <taxon>Embryophyta</taxon>
        <taxon>Tracheophyta</taxon>
        <taxon>Spermatophyta</taxon>
        <taxon>Magnoliopsida</taxon>
        <taxon>eudicotyledons</taxon>
        <taxon>Gunneridae</taxon>
        <taxon>Pentapetalae</taxon>
        <taxon>rosids</taxon>
        <taxon>malvids</taxon>
        <taxon>Sapindales</taxon>
        <taxon>Anacardiaceae</taxon>
        <taxon>Pistacia</taxon>
    </lineage>
</organism>
<proteinExistence type="predicted"/>
<dbReference type="EMBL" id="CM047909">
    <property type="protein sequence ID" value="KAJ0078916.1"/>
    <property type="molecule type" value="Genomic_DNA"/>
</dbReference>
<comment type="caution">
    <text evidence="1">The sequence shown here is derived from an EMBL/GenBank/DDBJ whole genome shotgun (WGS) entry which is preliminary data.</text>
</comment>
<protein>
    <submittedName>
        <fullName evidence="1">Uncharacterized protein</fullName>
    </submittedName>
</protein>
<accession>A0ACC0ZZ76</accession>
<gene>
    <name evidence="1" type="ORF">Patl1_23187</name>
</gene>
<evidence type="ECO:0000313" key="2">
    <source>
        <dbReference type="Proteomes" id="UP001164250"/>
    </source>
</evidence>
<sequence length="59" mass="6797">MVNSWILNSMSKELALSVLYSDSAHEIWTDLKECLSQQNTPRLFEIGRVIISLKQDQLC</sequence>
<reference evidence="2" key="1">
    <citation type="journal article" date="2023" name="G3 (Bethesda)">
        <title>Genome assembly and association tests identify interacting loci associated with vigor, precocity, and sex in interspecific pistachio rootstocks.</title>
        <authorList>
            <person name="Palmer W."/>
            <person name="Jacygrad E."/>
            <person name="Sagayaradj S."/>
            <person name="Cavanaugh K."/>
            <person name="Han R."/>
            <person name="Bertier L."/>
            <person name="Beede B."/>
            <person name="Kafkas S."/>
            <person name="Golino D."/>
            <person name="Preece J."/>
            <person name="Michelmore R."/>
        </authorList>
    </citation>
    <scope>NUCLEOTIDE SEQUENCE [LARGE SCALE GENOMIC DNA]</scope>
</reference>